<sequence>MNIEKLEQILREMKTAKLARPEETELVRRWAEGIQAAITEHLMEQLQGSTTLEAPSFSSEPGGHGWNEDDT</sequence>
<dbReference type="RefSeq" id="WP_200615537.1">
    <property type="nucleotide sequence ID" value="NZ_CP071518.1"/>
</dbReference>
<evidence type="ECO:0000313" key="3">
    <source>
        <dbReference type="Proteomes" id="UP000639274"/>
    </source>
</evidence>
<evidence type="ECO:0000256" key="1">
    <source>
        <dbReference type="SAM" id="MobiDB-lite"/>
    </source>
</evidence>
<gene>
    <name evidence="2" type="ORF">I8J32_001890</name>
</gene>
<dbReference type="AlphaFoldDB" id="A0A974XZM8"/>
<name>A0A974XZM8_9GAMM</name>
<dbReference type="EMBL" id="CP071518">
    <property type="protein sequence ID" value="QSX78716.1"/>
    <property type="molecule type" value="Genomic_DNA"/>
</dbReference>
<feature type="region of interest" description="Disordered" evidence="1">
    <location>
        <begin position="47"/>
        <end position="71"/>
    </location>
</feature>
<dbReference type="Proteomes" id="UP000639274">
    <property type="component" value="Chromosome"/>
</dbReference>
<organism evidence="2 3">
    <name type="scientific">Agrilutibacter solisilvae</name>
    <dbReference type="NCBI Taxonomy" id="2763317"/>
    <lineage>
        <taxon>Bacteria</taxon>
        <taxon>Pseudomonadati</taxon>
        <taxon>Pseudomonadota</taxon>
        <taxon>Gammaproteobacteria</taxon>
        <taxon>Lysobacterales</taxon>
        <taxon>Lysobacteraceae</taxon>
        <taxon>Agrilutibacter</taxon>
    </lineage>
</organism>
<reference evidence="2 3" key="1">
    <citation type="submission" date="2021-03" db="EMBL/GenBank/DDBJ databases">
        <title>Lysobacter sp. nov. isolated from soil of gangwondo yeongwol, south Korea.</title>
        <authorList>
            <person name="Kim K.R."/>
            <person name="Kim K.H."/>
            <person name="Jeon C.O."/>
        </authorList>
    </citation>
    <scope>NUCLEOTIDE SEQUENCE [LARGE SCALE GENOMIC DNA]</scope>
    <source>
        <strain evidence="2 3">R19</strain>
    </source>
</reference>
<dbReference type="KEGG" id="lsf:I8J32_001890"/>
<protein>
    <submittedName>
        <fullName evidence="2">Uncharacterized protein</fullName>
    </submittedName>
</protein>
<accession>A0A974XZM8</accession>
<keyword evidence="3" id="KW-1185">Reference proteome</keyword>
<proteinExistence type="predicted"/>
<evidence type="ECO:0000313" key="2">
    <source>
        <dbReference type="EMBL" id="QSX78716.1"/>
    </source>
</evidence>
<feature type="compositionally biased region" description="Polar residues" evidence="1">
    <location>
        <begin position="47"/>
        <end position="59"/>
    </location>
</feature>